<reference evidence="3 4" key="1">
    <citation type="submission" date="2022-11" db="EMBL/GenBank/DDBJ databases">
        <title>Minimal conservation of predation-associated metabolite biosynthetic gene clusters underscores biosynthetic potential of Myxococcota including descriptions for ten novel species: Archangium lansinium sp. nov., Myxococcus landrumus sp. nov., Nannocystis bai.</title>
        <authorList>
            <person name="Ahearne A."/>
            <person name="Stevens C."/>
            <person name="Dowd S."/>
        </authorList>
    </citation>
    <scope>NUCLEOTIDE SEQUENCE [LARGE SCALE GENOMIC DNA]</scope>
    <source>
        <strain evidence="3 4">NCELM</strain>
    </source>
</reference>
<proteinExistence type="predicted"/>
<evidence type="ECO:0000256" key="1">
    <source>
        <dbReference type="SAM" id="MobiDB-lite"/>
    </source>
</evidence>
<dbReference type="SUPFAM" id="SSF48452">
    <property type="entry name" value="TPR-like"/>
    <property type="match status" value="1"/>
</dbReference>
<name>A0ABT5B3F7_9BACT</name>
<organism evidence="3 4">
    <name type="scientific">Nannocystis radixulma</name>
    <dbReference type="NCBI Taxonomy" id="2995305"/>
    <lineage>
        <taxon>Bacteria</taxon>
        <taxon>Pseudomonadati</taxon>
        <taxon>Myxococcota</taxon>
        <taxon>Polyangia</taxon>
        <taxon>Nannocystales</taxon>
        <taxon>Nannocystaceae</taxon>
        <taxon>Nannocystis</taxon>
    </lineage>
</organism>
<keyword evidence="4" id="KW-1185">Reference proteome</keyword>
<dbReference type="Proteomes" id="UP001217838">
    <property type="component" value="Unassembled WGS sequence"/>
</dbReference>
<feature type="transmembrane region" description="Helical" evidence="2">
    <location>
        <begin position="52"/>
        <end position="73"/>
    </location>
</feature>
<evidence type="ECO:0000256" key="2">
    <source>
        <dbReference type="SAM" id="Phobius"/>
    </source>
</evidence>
<dbReference type="EMBL" id="JAQNDN010000003">
    <property type="protein sequence ID" value="MDC0668069.1"/>
    <property type="molecule type" value="Genomic_DNA"/>
</dbReference>
<feature type="compositionally biased region" description="Basic and acidic residues" evidence="1">
    <location>
        <begin position="141"/>
        <end position="161"/>
    </location>
</feature>
<keyword evidence="2" id="KW-1133">Transmembrane helix</keyword>
<feature type="region of interest" description="Disordered" evidence="1">
    <location>
        <begin position="79"/>
        <end position="100"/>
    </location>
</feature>
<dbReference type="Gene3D" id="1.25.40.10">
    <property type="entry name" value="Tetratricopeptide repeat domain"/>
    <property type="match status" value="1"/>
</dbReference>
<evidence type="ECO:0000313" key="4">
    <source>
        <dbReference type="Proteomes" id="UP001217838"/>
    </source>
</evidence>
<comment type="caution">
    <text evidence="3">The sequence shown here is derived from an EMBL/GenBank/DDBJ whole genome shotgun (WGS) entry which is preliminary data.</text>
</comment>
<evidence type="ECO:0000313" key="3">
    <source>
        <dbReference type="EMBL" id="MDC0668069.1"/>
    </source>
</evidence>
<sequence length="247" mass="26363">MIEPLDDELREYAAALRAVDRPSAAARAATWNAIDARIAPAAVPLRRARSTWALAAIAAALLLCVGLAAATAWRGRTAGHVEAEHQSPGEPAPLPLAPRESTAPALPLVNASTQASPVLEASTPPADASPPIIAPKVPQSSHRDTGPRRRPRPDADPSLRPEEVASFQRAQAALAAGRHEDALAALDAHGRRFPGGVFEEERQVSRATALCKLGDREAASAARQKFLRERPSSHLAERMRQICREIE</sequence>
<keyword evidence="2" id="KW-0812">Transmembrane</keyword>
<accession>A0ABT5B3F7</accession>
<gene>
    <name evidence="3" type="ORF">POL58_09990</name>
</gene>
<keyword evidence="2" id="KW-0472">Membrane</keyword>
<feature type="region of interest" description="Disordered" evidence="1">
    <location>
        <begin position="115"/>
        <end position="161"/>
    </location>
</feature>
<dbReference type="RefSeq" id="WP_271996823.1">
    <property type="nucleotide sequence ID" value="NZ_JAQNDN010000003.1"/>
</dbReference>
<feature type="compositionally biased region" description="Low complexity" evidence="1">
    <location>
        <begin position="121"/>
        <end position="135"/>
    </location>
</feature>
<dbReference type="InterPro" id="IPR011990">
    <property type="entry name" value="TPR-like_helical_dom_sf"/>
</dbReference>
<protein>
    <submittedName>
        <fullName evidence="3">Tetratricopeptide repeat protein</fullName>
    </submittedName>
</protein>